<keyword evidence="3" id="KW-1185">Reference proteome</keyword>
<evidence type="ECO:0000256" key="1">
    <source>
        <dbReference type="SAM" id="Phobius"/>
    </source>
</evidence>
<comment type="caution">
    <text evidence="2">The sequence shown here is derived from an EMBL/GenBank/DDBJ whole genome shotgun (WGS) entry which is preliminary data.</text>
</comment>
<dbReference type="RefSeq" id="WP_144308985.1">
    <property type="nucleotide sequence ID" value="NZ_VMNK01000006.1"/>
</dbReference>
<dbReference type="AlphaFoldDB" id="A0A557QX69"/>
<name>A0A557QX69_9RHOO</name>
<protein>
    <submittedName>
        <fullName evidence="2">Uncharacterized protein</fullName>
    </submittedName>
</protein>
<accession>A0A557QX69</accession>
<evidence type="ECO:0000313" key="3">
    <source>
        <dbReference type="Proteomes" id="UP000319502"/>
    </source>
</evidence>
<dbReference type="EMBL" id="VMNK01000006">
    <property type="protein sequence ID" value="TVO57512.1"/>
    <property type="molecule type" value="Genomic_DNA"/>
</dbReference>
<sequence>MRRELLVWGRLFSGLIWRVESGACIDFSGGFGDHLCLADKGFRLRRNGSGPVLISRFTALFAALAACLLSSVALAQSLRQLPDDVVVTTMVAQGGAAVMLGEKKVMLSPAAQVRNANNMIVMPSNLYGSHVVGVKTDFQGMVNRIWILSPQEQAALAKRKK</sequence>
<feature type="transmembrane region" description="Helical" evidence="1">
    <location>
        <begin position="53"/>
        <end position="75"/>
    </location>
</feature>
<keyword evidence="1" id="KW-0472">Membrane</keyword>
<gene>
    <name evidence="2" type="ORF">FHP91_07490</name>
</gene>
<reference evidence="2 3" key="1">
    <citation type="submission" date="2019-07" db="EMBL/GenBank/DDBJ databases">
        <title>The pathways for chlorine oxyanion respiration interact through the shared metabolite chlorate.</title>
        <authorList>
            <person name="Barnum T.P."/>
            <person name="Cheng Y."/>
            <person name="Hill K.A."/>
            <person name="Lucas L.N."/>
            <person name="Carlson H.K."/>
            <person name="Coates J.D."/>
        </authorList>
    </citation>
    <scope>NUCLEOTIDE SEQUENCE [LARGE SCALE GENOMIC DNA]</scope>
    <source>
        <strain evidence="2 3">SFB-3</strain>
    </source>
</reference>
<dbReference type="OrthoDB" id="7019622at2"/>
<dbReference type="Proteomes" id="UP000319502">
    <property type="component" value="Unassembled WGS sequence"/>
</dbReference>
<keyword evidence="1" id="KW-0812">Transmembrane</keyword>
<organism evidence="2 3">
    <name type="scientific">Denitromonas halophila</name>
    <dbReference type="NCBI Taxonomy" id="1629404"/>
    <lineage>
        <taxon>Bacteria</taxon>
        <taxon>Pseudomonadati</taxon>
        <taxon>Pseudomonadota</taxon>
        <taxon>Betaproteobacteria</taxon>
        <taxon>Rhodocyclales</taxon>
        <taxon>Zoogloeaceae</taxon>
        <taxon>Denitromonas</taxon>
    </lineage>
</organism>
<proteinExistence type="predicted"/>
<keyword evidence="1" id="KW-1133">Transmembrane helix</keyword>
<evidence type="ECO:0000313" key="2">
    <source>
        <dbReference type="EMBL" id="TVO57512.1"/>
    </source>
</evidence>